<comment type="caution">
    <text evidence="6">The sequence shown here is derived from an EMBL/GenBank/DDBJ whole genome shotgun (WGS) entry which is preliminary data.</text>
</comment>
<evidence type="ECO:0000313" key="7">
    <source>
        <dbReference type="Proteomes" id="UP001152803"/>
    </source>
</evidence>
<keyword evidence="4" id="KW-0812">Transmembrane</keyword>
<keyword evidence="4" id="KW-1133">Transmembrane helix</keyword>
<proteinExistence type="predicted"/>
<dbReference type="SUPFAM" id="SSF56436">
    <property type="entry name" value="C-type lectin-like"/>
    <property type="match status" value="1"/>
</dbReference>
<dbReference type="AlphaFoldDB" id="A0A9Q1DU87"/>
<dbReference type="InterPro" id="IPR018378">
    <property type="entry name" value="C-type_lectin_CS"/>
</dbReference>
<reference evidence="6" key="1">
    <citation type="journal article" date="2023" name="Science">
        <title>Genome structures resolve the early diversification of teleost fishes.</title>
        <authorList>
            <person name="Parey E."/>
            <person name="Louis A."/>
            <person name="Montfort J."/>
            <person name="Bouchez O."/>
            <person name="Roques C."/>
            <person name="Iampietro C."/>
            <person name="Lluch J."/>
            <person name="Castinel A."/>
            <person name="Donnadieu C."/>
            <person name="Desvignes T."/>
            <person name="Floi Bucao C."/>
            <person name="Jouanno E."/>
            <person name="Wen M."/>
            <person name="Mejri S."/>
            <person name="Dirks R."/>
            <person name="Jansen H."/>
            <person name="Henkel C."/>
            <person name="Chen W.J."/>
            <person name="Zahm M."/>
            <person name="Cabau C."/>
            <person name="Klopp C."/>
            <person name="Thompson A.W."/>
            <person name="Robinson-Rechavi M."/>
            <person name="Braasch I."/>
            <person name="Lecointre G."/>
            <person name="Bobe J."/>
            <person name="Postlethwait J.H."/>
            <person name="Berthelot C."/>
            <person name="Roest Crollius H."/>
            <person name="Guiguen Y."/>
        </authorList>
    </citation>
    <scope>NUCLEOTIDE SEQUENCE</scope>
    <source>
        <strain evidence="6">Concon-B</strain>
    </source>
</reference>
<dbReference type="InterPro" id="IPR016186">
    <property type="entry name" value="C-type_lectin-like/link_sf"/>
</dbReference>
<feature type="transmembrane region" description="Helical" evidence="4">
    <location>
        <begin position="51"/>
        <end position="74"/>
    </location>
</feature>
<dbReference type="InterPro" id="IPR016187">
    <property type="entry name" value="CTDL_fold"/>
</dbReference>
<evidence type="ECO:0000256" key="4">
    <source>
        <dbReference type="SAM" id="Phobius"/>
    </source>
</evidence>
<accession>A0A9Q1DU87</accession>
<protein>
    <recommendedName>
        <fullName evidence="5">C-type lectin domain-containing protein</fullName>
    </recommendedName>
</protein>
<dbReference type="SMART" id="SM00034">
    <property type="entry name" value="CLECT"/>
    <property type="match status" value="1"/>
</dbReference>
<dbReference type="GO" id="GO:0030246">
    <property type="term" value="F:carbohydrate binding"/>
    <property type="evidence" value="ECO:0007669"/>
    <property type="project" value="UniProtKB-KW"/>
</dbReference>
<organism evidence="6 7">
    <name type="scientific">Conger conger</name>
    <name type="common">Conger eel</name>
    <name type="synonym">Muraena conger</name>
    <dbReference type="NCBI Taxonomy" id="82655"/>
    <lineage>
        <taxon>Eukaryota</taxon>
        <taxon>Metazoa</taxon>
        <taxon>Chordata</taxon>
        <taxon>Craniata</taxon>
        <taxon>Vertebrata</taxon>
        <taxon>Euteleostomi</taxon>
        <taxon>Actinopterygii</taxon>
        <taxon>Neopterygii</taxon>
        <taxon>Teleostei</taxon>
        <taxon>Anguilliformes</taxon>
        <taxon>Congridae</taxon>
        <taxon>Conger</taxon>
    </lineage>
</organism>
<keyword evidence="2" id="KW-1015">Disulfide bond</keyword>
<name>A0A9Q1DU87_CONCO</name>
<evidence type="ECO:0000256" key="2">
    <source>
        <dbReference type="ARBA" id="ARBA00023157"/>
    </source>
</evidence>
<evidence type="ECO:0000313" key="6">
    <source>
        <dbReference type="EMBL" id="KAJ8281915.1"/>
    </source>
</evidence>
<keyword evidence="1" id="KW-0430">Lectin</keyword>
<keyword evidence="3" id="KW-0175">Coiled coil</keyword>
<feature type="coiled-coil region" evidence="3">
    <location>
        <begin position="118"/>
        <end position="165"/>
    </location>
</feature>
<dbReference type="InterPro" id="IPR050111">
    <property type="entry name" value="C-type_lectin/snaclec_domain"/>
</dbReference>
<dbReference type="PROSITE" id="PS00615">
    <property type="entry name" value="C_TYPE_LECTIN_1"/>
    <property type="match status" value="1"/>
</dbReference>
<keyword evidence="4" id="KW-0472">Membrane</keyword>
<dbReference type="Gene3D" id="3.10.100.10">
    <property type="entry name" value="Mannose-Binding Protein A, subunit A"/>
    <property type="match status" value="1"/>
</dbReference>
<evidence type="ECO:0000256" key="1">
    <source>
        <dbReference type="ARBA" id="ARBA00022734"/>
    </source>
</evidence>
<feature type="domain" description="C-type lectin" evidence="5">
    <location>
        <begin position="179"/>
        <end position="297"/>
    </location>
</feature>
<dbReference type="Pfam" id="PF00059">
    <property type="entry name" value="Lectin_C"/>
    <property type="match status" value="1"/>
</dbReference>
<evidence type="ECO:0000259" key="5">
    <source>
        <dbReference type="PROSITE" id="PS50041"/>
    </source>
</evidence>
<dbReference type="PROSITE" id="PS50041">
    <property type="entry name" value="C_TYPE_LECTIN_2"/>
    <property type="match status" value="1"/>
</dbReference>
<dbReference type="Proteomes" id="UP001152803">
    <property type="component" value="Unassembled WGS sequence"/>
</dbReference>
<dbReference type="EMBL" id="JAFJMO010000003">
    <property type="protein sequence ID" value="KAJ8281915.1"/>
    <property type="molecule type" value="Genomic_DNA"/>
</dbReference>
<gene>
    <name evidence="6" type="ORF">COCON_G00044340</name>
</gene>
<dbReference type="InterPro" id="IPR001304">
    <property type="entry name" value="C-type_lectin-like"/>
</dbReference>
<evidence type="ECO:0000256" key="3">
    <source>
        <dbReference type="SAM" id="Coils"/>
    </source>
</evidence>
<dbReference type="InterPro" id="IPR033989">
    <property type="entry name" value="CD209-like_CTLD"/>
</dbReference>
<dbReference type="CDD" id="cd03590">
    <property type="entry name" value="CLECT_DC-SIGN_like"/>
    <property type="match status" value="1"/>
</dbReference>
<dbReference type="OrthoDB" id="2142683at2759"/>
<keyword evidence="7" id="KW-1185">Reference proteome</keyword>
<dbReference type="PANTHER" id="PTHR22803">
    <property type="entry name" value="MANNOSE, PHOSPHOLIPASE, LECTIN RECEPTOR RELATED"/>
    <property type="match status" value="1"/>
</dbReference>
<sequence>MNGAGEPVNRTILKEYQDDIENMDTNEDRAFWKKEESFPRLGIRPPAGRSLWHICIVLSVSAILLFALIITVAVNNVKVDRKFTALEKTVANLSVSVTSVHSKIQMGKETGENIHLEINMLKDSLKIAEQQLVTLNRELKRMDALATLTTEISQMKCTLEKIRRNVTGAGCCPVNWQFYGSSCFFFSEDGMSWDSARDYCSSKSSSLVILKDEEKWNWVAQRTMPRYYWIGLTDERTGQWEWVDGTPYFMNRRQWKPGQPDDWTQHGLGGGEDCAHLHNDGKLNDDHCTRGYRFVCESSVMAQPAA</sequence>